<evidence type="ECO:0000256" key="10">
    <source>
        <dbReference type="ARBA" id="ARBA00023157"/>
    </source>
</evidence>
<dbReference type="InterPro" id="IPR050440">
    <property type="entry name" value="Laminin/Netrin_ECM"/>
</dbReference>
<evidence type="ECO:0000256" key="17">
    <source>
        <dbReference type="SAM" id="SignalP"/>
    </source>
</evidence>
<dbReference type="CDD" id="cd00055">
    <property type="entry name" value="EGF_Lam"/>
    <property type="match status" value="9"/>
</dbReference>
<evidence type="ECO:0000256" key="15">
    <source>
        <dbReference type="PROSITE-ProRule" id="PRU00460"/>
    </source>
</evidence>
<dbReference type="SUPFAM" id="SSF58104">
    <property type="entry name" value="Methyl-accepting chemotaxis protein (MCP) signaling domain"/>
    <property type="match status" value="1"/>
</dbReference>
<comment type="subcellular location">
    <subcellularLocation>
        <location evidence="2">Secreted</location>
        <location evidence="2">Extracellular space</location>
        <location evidence="2">Extracellular matrix</location>
        <location evidence="2">Basement membrane</location>
    </subcellularLocation>
</comment>
<organism evidence="21 22">
    <name type="scientific">Oncorhynchus kisutch</name>
    <name type="common">Coho salmon</name>
    <name type="synonym">Salmo kisutch</name>
    <dbReference type="NCBI Taxonomy" id="8019"/>
    <lineage>
        <taxon>Eukaryota</taxon>
        <taxon>Metazoa</taxon>
        <taxon>Chordata</taxon>
        <taxon>Craniata</taxon>
        <taxon>Vertebrata</taxon>
        <taxon>Euteleostomi</taxon>
        <taxon>Actinopterygii</taxon>
        <taxon>Neopterygii</taxon>
        <taxon>Teleostei</taxon>
        <taxon>Protacanthopterygii</taxon>
        <taxon>Salmoniformes</taxon>
        <taxon>Salmonidae</taxon>
        <taxon>Salmoninae</taxon>
        <taxon>Oncorhynchus</taxon>
    </lineage>
</organism>
<dbReference type="FunFam" id="2.10.25.10:FF:000758">
    <property type="entry name" value="Laminin subunit gamma 1"/>
    <property type="match status" value="1"/>
</dbReference>
<dbReference type="Pfam" id="PF24973">
    <property type="entry name" value="EGF_LMN_ATRN"/>
    <property type="match status" value="2"/>
</dbReference>
<dbReference type="FunFam" id="2.10.25.10:FF:001192">
    <property type="entry name" value="Laminin subunit gamma-1"/>
    <property type="match status" value="1"/>
</dbReference>
<proteinExistence type="predicted"/>
<feature type="domain" description="Laminin EGF-like" evidence="18">
    <location>
        <begin position="952"/>
        <end position="999"/>
    </location>
</feature>
<dbReference type="FunFam" id="2.10.25.10:FF:000163">
    <property type="entry name" value="laminin subunit gamma-1"/>
    <property type="match status" value="1"/>
</dbReference>
<feature type="disulfide bond" evidence="15">
    <location>
        <begin position="404"/>
        <end position="413"/>
    </location>
</feature>
<dbReference type="GeneTree" id="ENSGT00940000166185"/>
<protein>
    <recommendedName>
        <fullName evidence="14">Laminin subunit gamma-1</fullName>
    </recommendedName>
</protein>
<keyword evidence="22" id="KW-1185">Reference proteome</keyword>
<feature type="disulfide bond" evidence="15">
    <location>
        <begin position="727"/>
        <end position="736"/>
    </location>
</feature>
<dbReference type="Ensembl" id="ENSOKIT00005082069.1">
    <property type="protein sequence ID" value="ENSOKIP00005077011.1"/>
    <property type="gene ID" value="ENSOKIG00005032454.1"/>
</dbReference>
<evidence type="ECO:0000256" key="5">
    <source>
        <dbReference type="ARBA" id="ARBA00022729"/>
    </source>
</evidence>
<dbReference type="PROSITE" id="PS01248">
    <property type="entry name" value="EGF_LAM_1"/>
    <property type="match status" value="4"/>
</dbReference>
<feature type="domain" description="Laminin N-terminal" evidence="20">
    <location>
        <begin position="31"/>
        <end position="270"/>
    </location>
</feature>
<dbReference type="Pfam" id="PF00052">
    <property type="entry name" value="Laminin_B"/>
    <property type="match status" value="1"/>
</dbReference>
<evidence type="ECO:0000256" key="13">
    <source>
        <dbReference type="ARBA" id="ARBA00065619"/>
    </source>
</evidence>
<dbReference type="FunFam" id="2.10.25.10:FF:000105">
    <property type="entry name" value="laminin subunit gamma-1"/>
    <property type="match status" value="1"/>
</dbReference>
<keyword evidence="11" id="KW-0325">Glycoprotein</keyword>
<evidence type="ECO:0000256" key="16">
    <source>
        <dbReference type="SAM" id="Coils"/>
    </source>
</evidence>
<evidence type="ECO:0000313" key="22">
    <source>
        <dbReference type="Proteomes" id="UP000694557"/>
    </source>
</evidence>
<dbReference type="InterPro" id="IPR000034">
    <property type="entry name" value="Laminin_IV"/>
</dbReference>
<accession>A0A8C7IRC8</accession>
<dbReference type="FunFam" id="2.60.120.260:FF:000018">
    <property type="entry name" value="Laminin subunit gamma 1"/>
    <property type="match status" value="1"/>
</dbReference>
<comment type="caution">
    <text evidence="15">Lacks conserved residue(s) required for the propagation of feature annotation.</text>
</comment>
<keyword evidence="7" id="KW-0084">Basement membrane</keyword>
<keyword evidence="9 16" id="KW-0175">Coiled coil</keyword>
<dbReference type="InterPro" id="IPR056863">
    <property type="entry name" value="LMN_ATRN_NET-like_EGF"/>
</dbReference>
<evidence type="ECO:0000259" key="18">
    <source>
        <dbReference type="PROSITE" id="PS50027"/>
    </source>
</evidence>
<feature type="disulfide bond" evidence="15">
    <location>
        <begin position="952"/>
        <end position="964"/>
    </location>
</feature>
<dbReference type="GO" id="GO:0007155">
    <property type="term" value="P:cell adhesion"/>
    <property type="evidence" value="ECO:0007669"/>
    <property type="project" value="UniProtKB-KW"/>
</dbReference>
<dbReference type="PROSITE" id="PS50027">
    <property type="entry name" value="EGF_LAM_2"/>
    <property type="match status" value="6"/>
</dbReference>
<feature type="domain" description="Laminin EGF-like" evidence="18">
    <location>
        <begin position="869"/>
        <end position="919"/>
    </location>
</feature>
<evidence type="ECO:0000259" key="19">
    <source>
        <dbReference type="PROSITE" id="PS51115"/>
    </source>
</evidence>
<feature type="coiled-coil region" evidence="16">
    <location>
        <begin position="1370"/>
        <end position="1425"/>
    </location>
</feature>
<keyword evidence="12 15" id="KW-0424">Laminin EGF-like domain</keyword>
<feature type="chain" id="PRO_5034877733" description="Laminin subunit gamma-1" evidence="17">
    <location>
        <begin position="21"/>
        <end position="1518"/>
    </location>
</feature>
<evidence type="ECO:0000256" key="2">
    <source>
        <dbReference type="ARBA" id="ARBA00004302"/>
    </source>
</evidence>
<dbReference type="SMART" id="SM00181">
    <property type="entry name" value="EGF"/>
    <property type="match status" value="6"/>
</dbReference>
<comment type="function">
    <text evidence="1">Binding to cells via a high affinity receptor, laminin is thought to mediate the attachment, migration and organization of cells into tissues during embryonic development by interacting with other extracellular matrix components.</text>
</comment>
<dbReference type="InterPro" id="IPR002049">
    <property type="entry name" value="LE_dom"/>
</dbReference>
<keyword evidence="4" id="KW-0272">Extracellular matrix</keyword>
<evidence type="ECO:0000256" key="6">
    <source>
        <dbReference type="ARBA" id="ARBA00022737"/>
    </source>
</evidence>
<feature type="disulfide bond" evidence="15">
    <location>
        <begin position="972"/>
        <end position="981"/>
    </location>
</feature>
<sequence>MGWFIQVLFSFTCLAVFSHSAMDECTDDSSRPQRCMPEFVNAAFNVTVVATNTCGSPPEEYCVQTGVTGVTKSCHICDARDRRQHHSAVYLTDYNNQQDTTWWQSQTMLAGIQYPHSINLTLHLGKAFDITYVRLKFHTSRPESFAIYKRTSEDGPWTPYQYYSGSCEKTYQKTNRGFIRTGQDEQQALCTDEFSDISPLTGGNVAFSTLEGRPSAYNFDNSPVLQEWVTATDIKVTLNRLNTFGDEVFNDPKVLKSYYYAISDFAVGGRCKCNGHASECAKNNGFGKPVCNCKHNTEGDDCNVCKPLYNDRPWRRATANNPNECLPCNCNGKSAECYFDPELYRATGHGGHCRNCADYTDGPNCERCLYNYYRDTSGTRCLPCSCNPVGSLATQCDNTGRCSCKSGVMGDKCDRCQPGFHTLTEAGCRPCSCNPSGSTQECDVQTGRCQCKDNVEGFSCDRCKLGYFNMDLQNPQGCTPCFCFQHSSVCESAEGYSIDTVSSTFNRDDEQWTGQQRDSSSVSVQWSTGGEISLISDDYFPMYFVAPERFLGNQLLSYGQNLTLNFRVDRRDTRLSAEDVVLEGAGLRVAVPLIAQGNAYPGENMQTFVFRLHDSTDYPWRPTLTHSEFQKLLHNLTSIKIRGTYSERSAGYLDDVKLITAKKGPGSPARWVEKCTCPQGYMGQHCERCALRYRRSRPDLGPFSSCDSCNCNGHSVMCNPDTGMCECLHNTAGLSCERCKDGYYGDSTVGSSSDCKPCPCPGGSTCAVVPKTKEVVCTNCPTGTTGKRCELCDDGFFGDPLGGSGQVRVCRACKCSDNIDPNAVGNCDRETGECLKCIYNTDGFFCDRCKEGFYGNPLATNPNDKCKACSCSPYGTVDRQTSCLQVTGQCQCFPHVTNRDCSACQPGFFNLRSGTGCEQSVTVPTLPTPQYGYLVEVFLKGCNTLSVGFGSCNCNSIGSTNGQCDIDGRCACLPGFVGARCDMCEENYFYNRSTPGCQQCPSCYSLVRDKVKNLGVFVRTHSKQKLHDLQTLIDNLGSMSETVSDKAFEDRLKEAEKSIMDLLDEAQTSKGDIKAPSISGDPNNMTLLAEEARNLADKHKMDADQIEKIAKDANDTSTKALNLLTKTLDGEGKTNQDIDELNRKYNEAKDLAKNLEKQANKVHAEAEEAGDKALKIYTNLTSLPPFNTKSLEDEASKIKKEASDLDKLIDKTEKEYNDLRDDLRGKETEVRKLLEKGKTEQQTADQLLARVDAAKALAEEAAKKGRTTYQEAQDILGNLRDFDKRVNDNKTAAEDAMKRIPEINATIIAANEKTKQAEGALGNAAADAKEAKSKAEEAEKIASAVQKGSAKTKADAEKAFEDTMMLDGEVNGMMDQLSAAEAELAKKKAEADQDMMMASMASDNAKEAEDNARKAKSAVRTVLNTINDLLKSLGNIDKVDLSKLGLIEGSLKQAKDKMANSDLDRKLAELNDVAKSQEEMITDYDRQIREIRSDIANLNDIKNTLPDGCFNTPSLERP</sequence>
<feature type="domain" description="Laminin EGF-like" evidence="18">
    <location>
        <begin position="813"/>
        <end position="868"/>
    </location>
</feature>
<evidence type="ECO:0000256" key="12">
    <source>
        <dbReference type="ARBA" id="ARBA00023292"/>
    </source>
</evidence>
<keyword evidence="5 17" id="KW-0732">Signal</keyword>
<dbReference type="PANTHER" id="PTHR10574">
    <property type="entry name" value="NETRIN/LAMININ-RELATED"/>
    <property type="match status" value="1"/>
</dbReference>
<dbReference type="Proteomes" id="UP000694557">
    <property type="component" value="Unassembled WGS sequence"/>
</dbReference>
<keyword evidence="10 15" id="KW-1015">Disulfide bond</keyword>
<dbReference type="PANTHER" id="PTHR10574:SF270">
    <property type="entry name" value="LAMININ SUBUNIT GAMMA-1"/>
    <property type="match status" value="1"/>
</dbReference>
<dbReference type="Pfam" id="PF00055">
    <property type="entry name" value="Laminin_N"/>
    <property type="match status" value="1"/>
</dbReference>
<feature type="coiled-coil region" evidence="16">
    <location>
        <begin position="1460"/>
        <end position="1501"/>
    </location>
</feature>
<evidence type="ECO:0000256" key="8">
    <source>
        <dbReference type="ARBA" id="ARBA00022889"/>
    </source>
</evidence>
<feature type="domain" description="Laminin IV type A" evidence="19">
    <location>
        <begin position="507"/>
        <end position="674"/>
    </location>
</feature>
<evidence type="ECO:0000256" key="14">
    <source>
        <dbReference type="ARBA" id="ARBA00073466"/>
    </source>
</evidence>
<evidence type="ECO:0000256" key="11">
    <source>
        <dbReference type="ARBA" id="ARBA00023180"/>
    </source>
</evidence>
<reference evidence="21" key="2">
    <citation type="submission" date="2025-09" db="UniProtKB">
        <authorList>
            <consortium name="Ensembl"/>
        </authorList>
    </citation>
    <scope>IDENTIFICATION</scope>
</reference>
<dbReference type="GO" id="GO:0009888">
    <property type="term" value="P:tissue development"/>
    <property type="evidence" value="ECO:0007669"/>
    <property type="project" value="TreeGrafter"/>
</dbReference>
<dbReference type="PROSITE" id="PS51115">
    <property type="entry name" value="LAMININ_IVA"/>
    <property type="match status" value="1"/>
</dbReference>
<dbReference type="FunFam" id="2.10.25.10:FF:000174">
    <property type="entry name" value="Laminin subunit gamma-1"/>
    <property type="match status" value="1"/>
</dbReference>
<keyword evidence="8" id="KW-0130">Cell adhesion</keyword>
<name>A0A8C7IRC8_ONCKI</name>
<dbReference type="SMART" id="SM00281">
    <property type="entry name" value="LamB"/>
    <property type="match status" value="1"/>
</dbReference>
<reference evidence="21" key="1">
    <citation type="submission" date="2025-08" db="UniProtKB">
        <authorList>
            <consortium name="Ensembl"/>
        </authorList>
    </citation>
    <scope>IDENTIFICATION</scope>
</reference>
<dbReference type="FunFam" id="2.10.25.10:FF:000193">
    <property type="entry name" value="Laminin subunit gamma 1"/>
    <property type="match status" value="1"/>
</dbReference>
<dbReference type="InterPro" id="IPR008211">
    <property type="entry name" value="Laminin_N"/>
</dbReference>
<dbReference type="Gene3D" id="2.10.25.10">
    <property type="entry name" value="Laminin"/>
    <property type="match status" value="8"/>
</dbReference>
<dbReference type="Gene3D" id="1.10.287.950">
    <property type="entry name" value="Methyl-accepting chemotaxis protein"/>
    <property type="match status" value="1"/>
</dbReference>
<evidence type="ECO:0000313" key="21">
    <source>
        <dbReference type="Ensembl" id="ENSOKIP00005077011.1"/>
    </source>
</evidence>
<evidence type="ECO:0000256" key="9">
    <source>
        <dbReference type="ARBA" id="ARBA00023054"/>
    </source>
</evidence>
<feature type="disulfide bond" evidence="15">
    <location>
        <begin position="892"/>
        <end position="901"/>
    </location>
</feature>
<dbReference type="SMART" id="SM00136">
    <property type="entry name" value="LamNT"/>
    <property type="match status" value="1"/>
</dbReference>
<dbReference type="InterPro" id="IPR000742">
    <property type="entry name" value="EGF"/>
</dbReference>
<comment type="subunit">
    <text evidence="13">Laminin is a complex glycoprotein, consisting of three different polypeptide chains (alpha, beta, gamma), which are bound to each other by disulfide bonds into a cross-shaped molecule comprising one long and three short arms with globules at each end.</text>
</comment>
<dbReference type="PRINTS" id="PR00011">
    <property type="entry name" value="EGFLAMININ"/>
</dbReference>
<dbReference type="Pfam" id="PF00053">
    <property type="entry name" value="EGF_laminin"/>
    <property type="match status" value="8"/>
</dbReference>
<dbReference type="GO" id="GO:0009887">
    <property type="term" value="P:animal organ morphogenesis"/>
    <property type="evidence" value="ECO:0007669"/>
    <property type="project" value="TreeGrafter"/>
</dbReference>
<keyword evidence="6" id="KW-0677">Repeat</keyword>
<feature type="coiled-coil region" evidence="16">
    <location>
        <begin position="1045"/>
        <end position="1264"/>
    </location>
</feature>
<gene>
    <name evidence="21" type="primary">lamc1</name>
</gene>
<evidence type="ECO:0000256" key="7">
    <source>
        <dbReference type="ARBA" id="ARBA00022869"/>
    </source>
</evidence>
<evidence type="ECO:0000259" key="20">
    <source>
        <dbReference type="PROSITE" id="PS51117"/>
    </source>
</evidence>
<feature type="disulfide bond" evidence="15">
    <location>
        <begin position="837"/>
        <end position="846"/>
    </location>
</feature>
<feature type="disulfide bond" evidence="15">
    <location>
        <begin position="384"/>
        <end position="396"/>
    </location>
</feature>
<dbReference type="GO" id="GO:0005604">
    <property type="term" value="C:basement membrane"/>
    <property type="evidence" value="ECO:0007669"/>
    <property type="project" value="UniProtKB-SubCell"/>
</dbReference>
<dbReference type="FunFam" id="2.10.25.10:FF:000067">
    <property type="entry name" value="Laminin subunit gamma 1"/>
    <property type="match status" value="1"/>
</dbReference>
<dbReference type="PROSITE" id="PS51117">
    <property type="entry name" value="LAMININ_NTER"/>
    <property type="match status" value="1"/>
</dbReference>
<dbReference type="SUPFAM" id="SSF57196">
    <property type="entry name" value="EGF/Laminin"/>
    <property type="match status" value="9"/>
</dbReference>
<dbReference type="Gene3D" id="2.60.120.260">
    <property type="entry name" value="Galactose-binding domain-like"/>
    <property type="match status" value="1"/>
</dbReference>
<dbReference type="SMART" id="SM00180">
    <property type="entry name" value="EGF_Lam"/>
    <property type="match status" value="10"/>
</dbReference>
<evidence type="ECO:0000256" key="4">
    <source>
        <dbReference type="ARBA" id="ARBA00022530"/>
    </source>
</evidence>
<evidence type="ECO:0000256" key="1">
    <source>
        <dbReference type="ARBA" id="ARBA00002418"/>
    </source>
</evidence>
<feature type="domain" description="Laminin EGF-like" evidence="18">
    <location>
        <begin position="384"/>
        <end position="430"/>
    </location>
</feature>
<feature type="domain" description="Laminin EGF-like" evidence="18">
    <location>
        <begin position="709"/>
        <end position="757"/>
    </location>
</feature>
<evidence type="ECO:0000256" key="3">
    <source>
        <dbReference type="ARBA" id="ARBA00022525"/>
    </source>
</evidence>
<feature type="domain" description="Laminin EGF-like" evidence="18">
    <location>
        <begin position="431"/>
        <end position="480"/>
    </location>
</feature>
<dbReference type="FunFam" id="2.10.25.10:FF:000166">
    <property type="entry name" value="laminin subunit gamma-1"/>
    <property type="match status" value="1"/>
</dbReference>
<feature type="disulfide bond" evidence="15">
    <location>
        <begin position="451"/>
        <end position="460"/>
    </location>
</feature>
<keyword evidence="3" id="KW-0964">Secreted</keyword>
<feature type="signal peptide" evidence="17">
    <location>
        <begin position="1"/>
        <end position="20"/>
    </location>
</feature>